<evidence type="ECO:0000256" key="1">
    <source>
        <dbReference type="ARBA" id="ARBA00004196"/>
    </source>
</evidence>
<evidence type="ECO:0000313" key="7">
    <source>
        <dbReference type="Proteomes" id="UP000199060"/>
    </source>
</evidence>
<dbReference type="GO" id="GO:0030313">
    <property type="term" value="C:cell envelope"/>
    <property type="evidence" value="ECO:0007669"/>
    <property type="project" value="UniProtKB-SubCell"/>
</dbReference>
<dbReference type="Pfam" id="PF13905">
    <property type="entry name" value="Thioredoxin_8"/>
    <property type="match status" value="1"/>
</dbReference>
<gene>
    <name evidence="6" type="ORF">SAMN04488104_10648</name>
</gene>
<evidence type="ECO:0000256" key="2">
    <source>
        <dbReference type="ARBA" id="ARBA00022748"/>
    </source>
</evidence>
<dbReference type="InterPro" id="IPR050553">
    <property type="entry name" value="Thioredoxin_ResA/DsbE_sf"/>
</dbReference>
<dbReference type="PROSITE" id="PS51352">
    <property type="entry name" value="THIOREDOXIN_2"/>
    <property type="match status" value="1"/>
</dbReference>
<name>A0A1G6XQ99_9BACT</name>
<dbReference type="AlphaFoldDB" id="A0A1G6XQ99"/>
<dbReference type="CDD" id="cd02966">
    <property type="entry name" value="TlpA_like_family"/>
    <property type="match status" value="1"/>
</dbReference>
<evidence type="ECO:0000259" key="5">
    <source>
        <dbReference type="PROSITE" id="PS51352"/>
    </source>
</evidence>
<reference evidence="7" key="1">
    <citation type="submission" date="2016-10" db="EMBL/GenBank/DDBJ databases">
        <authorList>
            <person name="Varghese N."/>
            <person name="Submissions S."/>
        </authorList>
    </citation>
    <scope>NUCLEOTIDE SEQUENCE [LARGE SCALE GENOMIC DNA]</scope>
    <source>
        <strain evidence="7">DSM 23095</strain>
    </source>
</reference>
<dbReference type="SUPFAM" id="SSF52833">
    <property type="entry name" value="Thioredoxin-like"/>
    <property type="match status" value="1"/>
</dbReference>
<dbReference type="InterPro" id="IPR036249">
    <property type="entry name" value="Thioredoxin-like_sf"/>
</dbReference>
<dbReference type="GO" id="GO:0017004">
    <property type="term" value="P:cytochrome complex assembly"/>
    <property type="evidence" value="ECO:0007669"/>
    <property type="project" value="UniProtKB-KW"/>
</dbReference>
<dbReference type="Proteomes" id="UP000199060">
    <property type="component" value="Unassembled WGS sequence"/>
</dbReference>
<dbReference type="InterPro" id="IPR012336">
    <property type="entry name" value="Thioredoxin-like_fold"/>
</dbReference>
<organism evidence="6 7">
    <name type="scientific">Algoriphagus faecimaris</name>
    <dbReference type="NCBI Taxonomy" id="686796"/>
    <lineage>
        <taxon>Bacteria</taxon>
        <taxon>Pseudomonadati</taxon>
        <taxon>Bacteroidota</taxon>
        <taxon>Cytophagia</taxon>
        <taxon>Cytophagales</taxon>
        <taxon>Cyclobacteriaceae</taxon>
        <taxon>Algoriphagus</taxon>
    </lineage>
</organism>
<dbReference type="InterPro" id="IPR013766">
    <property type="entry name" value="Thioredoxin_domain"/>
</dbReference>
<evidence type="ECO:0000256" key="3">
    <source>
        <dbReference type="ARBA" id="ARBA00023157"/>
    </source>
</evidence>
<sequence>MILLMACTESKDKPFQNNENLKNENPNRITIINSLDKTYPYIIYKELTLEELLKGEVVSDTIYSPDTLFFKLNESVQLINITPTDEFNPQSFLVQTGDTLNINSIKNKLHINRVENGKLIPIKWDYSHIIPKSKLFLKLDSLESFFLIEEKIANLNSFLPNIKNSDEWDLKLPEHLKQIDESYSILIDSINRNDNQLNKAYNQLIQKDQILRTINVLSIVNNKLETEKFYKKLFTLEYFKNRYLSDIYGIYYLRKFHFNNDITLPEVYNREFKEYPEVISRYFKFRLISSMVEKKYNRKTILNFLNKYKEEYGDFSPLENILNEIEYGVETSPDLALIDYESNVSNWEEKKKQWKGKIIYLDFWASWCAPCLRAMPYSKDLKEKLASKEIVFVYLALNDKEDMWRNSAQKNQIIENNFFIKNSKSSEFISNYNINAIPRYMIFDKNGMLIHEDAPGPETKEAFEILSELLKD</sequence>
<dbReference type="PANTHER" id="PTHR42852:SF6">
    <property type="entry name" value="THIOL:DISULFIDE INTERCHANGE PROTEIN DSBE"/>
    <property type="match status" value="1"/>
</dbReference>
<feature type="domain" description="Thioredoxin" evidence="5">
    <location>
        <begin position="326"/>
        <end position="472"/>
    </location>
</feature>
<dbReference type="EMBL" id="FNAC01000064">
    <property type="protein sequence ID" value="SDD80192.1"/>
    <property type="molecule type" value="Genomic_DNA"/>
</dbReference>
<accession>A0A1G6XQ99</accession>
<keyword evidence="3" id="KW-1015">Disulfide bond</keyword>
<proteinExistence type="predicted"/>
<keyword evidence="2" id="KW-0201">Cytochrome c-type biogenesis</keyword>
<dbReference type="PANTHER" id="PTHR42852">
    <property type="entry name" value="THIOL:DISULFIDE INTERCHANGE PROTEIN DSBE"/>
    <property type="match status" value="1"/>
</dbReference>
<evidence type="ECO:0000313" key="6">
    <source>
        <dbReference type="EMBL" id="SDD80192.1"/>
    </source>
</evidence>
<evidence type="ECO:0000256" key="4">
    <source>
        <dbReference type="ARBA" id="ARBA00023284"/>
    </source>
</evidence>
<comment type="subcellular location">
    <subcellularLocation>
        <location evidence="1">Cell envelope</location>
    </subcellularLocation>
</comment>
<keyword evidence="4" id="KW-0676">Redox-active center</keyword>
<keyword evidence="7" id="KW-1185">Reference proteome</keyword>
<protein>
    <submittedName>
        <fullName evidence="6">Thioredoxin-like</fullName>
    </submittedName>
</protein>
<dbReference type="STRING" id="686796.SAMN04488104_10648"/>
<dbReference type="Gene3D" id="3.40.30.10">
    <property type="entry name" value="Glutaredoxin"/>
    <property type="match status" value="1"/>
</dbReference>